<evidence type="ECO:0008006" key="6">
    <source>
        <dbReference type="Google" id="ProtNLM"/>
    </source>
</evidence>
<evidence type="ECO:0000313" key="5">
    <source>
        <dbReference type="Proteomes" id="UP000694544"/>
    </source>
</evidence>
<reference evidence="4" key="2">
    <citation type="submission" date="2025-09" db="UniProtKB">
        <authorList>
            <consortium name="Ensembl"/>
        </authorList>
    </citation>
    <scope>IDENTIFICATION</scope>
</reference>
<dbReference type="GeneTree" id="ENSGT00950000182852"/>
<keyword evidence="5" id="KW-1185">Reference proteome</keyword>
<feature type="coiled-coil region" evidence="2">
    <location>
        <begin position="32"/>
        <end position="122"/>
    </location>
</feature>
<reference evidence="4" key="1">
    <citation type="submission" date="2025-08" db="UniProtKB">
        <authorList>
            <consortium name="Ensembl"/>
        </authorList>
    </citation>
    <scope>IDENTIFICATION</scope>
</reference>
<dbReference type="AlphaFoldDB" id="A0A8C6D850"/>
<dbReference type="Proteomes" id="UP000694544">
    <property type="component" value="Unplaced"/>
</dbReference>
<feature type="compositionally biased region" description="Polar residues" evidence="3">
    <location>
        <begin position="173"/>
        <end position="186"/>
    </location>
</feature>
<dbReference type="PANTHER" id="PTHR23166">
    <property type="entry name" value="FILAMIN/GPBP-INTERACTING PROTEIN"/>
    <property type="match status" value="1"/>
</dbReference>
<accession>A0A8C6D850</accession>
<evidence type="ECO:0000256" key="3">
    <source>
        <dbReference type="SAM" id="MobiDB-lite"/>
    </source>
</evidence>
<feature type="region of interest" description="Disordered" evidence="3">
    <location>
        <begin position="154"/>
        <end position="201"/>
    </location>
</feature>
<evidence type="ECO:0000256" key="1">
    <source>
        <dbReference type="ARBA" id="ARBA00023054"/>
    </source>
</evidence>
<proteinExistence type="predicted"/>
<organism evidence="4 5">
    <name type="scientific">Moschus moschiferus</name>
    <name type="common">Siberian musk deer</name>
    <name type="synonym">Moschus sibiricus</name>
    <dbReference type="NCBI Taxonomy" id="68415"/>
    <lineage>
        <taxon>Eukaryota</taxon>
        <taxon>Metazoa</taxon>
        <taxon>Chordata</taxon>
        <taxon>Craniata</taxon>
        <taxon>Vertebrata</taxon>
        <taxon>Euteleostomi</taxon>
        <taxon>Mammalia</taxon>
        <taxon>Eutheria</taxon>
        <taxon>Laurasiatheria</taxon>
        <taxon>Artiodactyla</taxon>
        <taxon>Ruminantia</taxon>
        <taxon>Pecora</taxon>
        <taxon>Moschidae</taxon>
        <taxon>Moschus</taxon>
    </lineage>
</organism>
<protein>
    <recommendedName>
        <fullName evidence="6">Leucine zipper protein 1</fullName>
    </recommendedName>
</protein>
<evidence type="ECO:0000256" key="2">
    <source>
        <dbReference type="SAM" id="Coils"/>
    </source>
</evidence>
<name>A0A8C6D850_MOSMO</name>
<dbReference type="PANTHER" id="PTHR23166:SF7">
    <property type="entry name" value="LEUCINE ZIPPER PROTEIN 1"/>
    <property type="match status" value="1"/>
</dbReference>
<dbReference type="Ensembl" id="ENSMMST00000012994.1">
    <property type="protein sequence ID" value="ENSMMSP00000011771.1"/>
    <property type="gene ID" value="ENSMMSG00000009011.1"/>
</dbReference>
<dbReference type="GO" id="GO:0021503">
    <property type="term" value="P:neural fold bending"/>
    <property type="evidence" value="ECO:0007669"/>
    <property type="project" value="TreeGrafter"/>
</dbReference>
<dbReference type="InterPro" id="IPR050719">
    <property type="entry name" value="Cortactin-Actin_Reg"/>
</dbReference>
<keyword evidence="1 2" id="KW-0175">Coiled coil</keyword>
<sequence>MAELEKLEEAFSRSKNDCTQLCLSLNEERNLTKKISSELEMLRIKVKELESSEDRLDKTEQSLVSELEKLKSLTLSFVSERKYLNEKEKENEKLIKELTQKLEQNKKMNRDYTRNASNLLERNDLRIEDGISSPLAIIKPVIIDKDVKKIMGGSGTEPALEKQKSASKPGPNKVTSSITIYPSDSGSPRAVPGETPRERHMSTSNIQVGLPEVASVSNHISSPFELSIHKHDVTLQLSEAERTGDGSLKNRPETVVSRSSIIIKPSDPVERNSHAPTAETIRWKSHSAPLEAGSSDARHVTVRNAWKSRRDLNSSEDSPALSLYRVLSTGQSTSPPSVSFILSNSPGVCVGGQYSSCVLDTEAEGQRHKVPHPGPPR</sequence>
<evidence type="ECO:0000313" key="4">
    <source>
        <dbReference type="Ensembl" id="ENSMMSP00000011771.1"/>
    </source>
</evidence>